<comment type="subcellular location">
    <subcellularLocation>
        <location evidence="1">Membrane</location>
        <topology evidence="1">Single-pass membrane protein</topology>
    </subcellularLocation>
</comment>
<evidence type="ECO:0000256" key="1">
    <source>
        <dbReference type="ARBA" id="ARBA00004167"/>
    </source>
</evidence>
<evidence type="ECO:0000256" key="5">
    <source>
        <dbReference type="ARBA" id="ARBA00023136"/>
    </source>
</evidence>
<feature type="domain" description="Cysteine-rich transmembrane" evidence="8">
    <location>
        <begin position="74"/>
        <end position="104"/>
    </location>
</feature>
<evidence type="ECO:0000259" key="8">
    <source>
        <dbReference type="Pfam" id="PF12734"/>
    </source>
</evidence>
<reference evidence="10" key="1">
    <citation type="journal article" date="2016" name="Nat. Biotechnol.">
        <title>Sequencing wild and cultivated cassava and related species reveals extensive interspecific hybridization and genetic diversity.</title>
        <authorList>
            <person name="Bredeson J.V."/>
            <person name="Lyons J.B."/>
            <person name="Prochnik S.E."/>
            <person name="Wu G.A."/>
            <person name="Ha C.M."/>
            <person name="Edsinger-Gonzales E."/>
            <person name="Grimwood J."/>
            <person name="Schmutz J."/>
            <person name="Rabbi I.Y."/>
            <person name="Egesi C."/>
            <person name="Nauluvula P."/>
            <person name="Lebot V."/>
            <person name="Ndunguru J."/>
            <person name="Mkamilo G."/>
            <person name="Bart R.S."/>
            <person name="Setter T.L."/>
            <person name="Gleadow R.M."/>
            <person name="Kulakow P."/>
            <person name="Ferguson M.E."/>
            <person name="Rounsley S."/>
            <person name="Rokhsar D.S."/>
        </authorList>
    </citation>
    <scope>NUCLEOTIDE SEQUENCE [LARGE SCALE GENOMIC DNA]</scope>
    <source>
        <strain evidence="10">cv. AM560-2</strain>
    </source>
</reference>
<dbReference type="EMBL" id="CM004391">
    <property type="protein sequence ID" value="OAY50190.1"/>
    <property type="molecule type" value="Genomic_DNA"/>
</dbReference>
<name>A0A2C9VWS0_MANES</name>
<feature type="region of interest" description="Disordered" evidence="6">
    <location>
        <begin position="38"/>
        <end position="81"/>
    </location>
</feature>
<keyword evidence="4 7" id="KW-1133">Transmembrane helix</keyword>
<evidence type="ECO:0000256" key="6">
    <source>
        <dbReference type="SAM" id="MobiDB-lite"/>
    </source>
</evidence>
<dbReference type="GO" id="GO:0005886">
    <property type="term" value="C:plasma membrane"/>
    <property type="evidence" value="ECO:0000318"/>
    <property type="project" value="GO_Central"/>
</dbReference>
<feature type="transmembrane region" description="Helical" evidence="7">
    <location>
        <begin position="6"/>
        <end position="28"/>
    </location>
</feature>
<protein>
    <recommendedName>
        <fullName evidence="8">Cysteine-rich transmembrane domain-containing protein</fullName>
    </recommendedName>
</protein>
<evidence type="ECO:0000256" key="2">
    <source>
        <dbReference type="ARBA" id="ARBA00009444"/>
    </source>
</evidence>
<keyword evidence="10" id="KW-1185">Reference proteome</keyword>
<gene>
    <name evidence="9" type="ORF">MANES_05G115500v8</name>
</gene>
<comment type="caution">
    <text evidence="9">The sequence shown here is derived from an EMBL/GenBank/DDBJ whole genome shotgun (WGS) entry which is preliminary data.</text>
</comment>
<evidence type="ECO:0000313" key="10">
    <source>
        <dbReference type="Proteomes" id="UP000091857"/>
    </source>
</evidence>
<evidence type="ECO:0000256" key="3">
    <source>
        <dbReference type="ARBA" id="ARBA00022692"/>
    </source>
</evidence>
<keyword evidence="5 7" id="KW-0472">Membrane</keyword>
<dbReference type="InterPro" id="IPR044850">
    <property type="entry name" value="WIH1-like"/>
</dbReference>
<dbReference type="InterPro" id="IPR028144">
    <property type="entry name" value="CYSTM_dom"/>
</dbReference>
<sequence>MHRLLPISIITSFTFSLYFSIFLVARVLKDMSNWDHNKSQEPYPASSPNPFVAPPPANYPINNGNSPRLPPPPPPPLQTKSKGDGFWRGCCAGWCCYCCLDACF</sequence>
<accession>A0A2C9VWS0</accession>
<evidence type="ECO:0000313" key="9">
    <source>
        <dbReference type="EMBL" id="OAY50190.1"/>
    </source>
</evidence>
<keyword evidence="3 7" id="KW-0812">Transmembrane</keyword>
<dbReference type="OrthoDB" id="785836at2759"/>
<proteinExistence type="inferred from homology"/>
<comment type="similarity">
    <text evidence="2">Belongs to the CYSTM1 family.</text>
</comment>
<evidence type="ECO:0000256" key="7">
    <source>
        <dbReference type="SAM" id="Phobius"/>
    </source>
</evidence>
<dbReference type="Proteomes" id="UP000091857">
    <property type="component" value="Chromosome 5"/>
</dbReference>
<evidence type="ECO:0000256" key="4">
    <source>
        <dbReference type="ARBA" id="ARBA00022989"/>
    </source>
</evidence>
<dbReference type="PANTHER" id="PTHR31568:SF131">
    <property type="entry name" value="CYSTEINE-RICH TRANSMEMBRANE CYSTM DOMAIN-CONTAINING PROTEIN-RELATED"/>
    <property type="match status" value="1"/>
</dbReference>
<dbReference type="PANTHER" id="PTHR31568">
    <property type="entry name" value="RCG49325, ISOFORM CRA_A"/>
    <property type="match status" value="1"/>
</dbReference>
<feature type="compositionally biased region" description="Pro residues" evidence="6">
    <location>
        <begin position="68"/>
        <end position="77"/>
    </location>
</feature>
<dbReference type="Gramene" id="Manes.05G115500.1.v8.1">
    <property type="protein sequence ID" value="Manes.05G115500.1.v8.1.CDS"/>
    <property type="gene ID" value="Manes.05G115500.v8.1"/>
</dbReference>
<feature type="compositionally biased region" description="Pro residues" evidence="6">
    <location>
        <begin position="45"/>
        <end position="58"/>
    </location>
</feature>
<dbReference type="AlphaFoldDB" id="A0A2C9VWS0"/>
<organism evidence="9 10">
    <name type="scientific">Manihot esculenta</name>
    <name type="common">Cassava</name>
    <name type="synonym">Jatropha manihot</name>
    <dbReference type="NCBI Taxonomy" id="3983"/>
    <lineage>
        <taxon>Eukaryota</taxon>
        <taxon>Viridiplantae</taxon>
        <taxon>Streptophyta</taxon>
        <taxon>Embryophyta</taxon>
        <taxon>Tracheophyta</taxon>
        <taxon>Spermatophyta</taxon>
        <taxon>Magnoliopsida</taxon>
        <taxon>eudicotyledons</taxon>
        <taxon>Gunneridae</taxon>
        <taxon>Pentapetalae</taxon>
        <taxon>rosids</taxon>
        <taxon>fabids</taxon>
        <taxon>Malpighiales</taxon>
        <taxon>Euphorbiaceae</taxon>
        <taxon>Crotonoideae</taxon>
        <taxon>Manihoteae</taxon>
        <taxon>Manihot</taxon>
    </lineage>
</organism>
<dbReference type="Pfam" id="PF12734">
    <property type="entry name" value="CYSTM"/>
    <property type="match status" value="1"/>
</dbReference>